<name>A0A8I3A4N4_9AGAM</name>
<proteinExistence type="predicted"/>
<evidence type="ECO:0000313" key="2">
    <source>
        <dbReference type="EMBL" id="KAG6371408.1"/>
    </source>
</evidence>
<sequence length="226" mass="24320">MFLDWCKSQSDAGSPRGGHDEEQMCGDQRVEDDGVGEEEGVGVGAATEGTIWVTVGTGQHCSACLPGVHAEDEGPGEKEGVGVGAATEGTVGTRQNCSACLPRARTVLCNVPTSHPPHLRHVPASKIITDQHATCFLESLQTYLSSLSISFAPRTFDTFHLFSRLVFRLPSILEVSNSKLTNIVRASPPRPRRGRCPPEAAHLDFALVRSPDRNPYTEGTAIEGEW</sequence>
<gene>
    <name evidence="2" type="ORF">JVT61DRAFT_9416</name>
</gene>
<dbReference type="EMBL" id="JAGFBS010000034">
    <property type="protein sequence ID" value="KAG6371408.1"/>
    <property type="molecule type" value="Genomic_DNA"/>
</dbReference>
<evidence type="ECO:0000256" key="1">
    <source>
        <dbReference type="SAM" id="MobiDB-lite"/>
    </source>
</evidence>
<comment type="caution">
    <text evidence="2">The sequence shown here is derived from an EMBL/GenBank/DDBJ whole genome shotgun (WGS) entry which is preliminary data.</text>
</comment>
<protein>
    <submittedName>
        <fullName evidence="2">Uncharacterized protein</fullName>
    </submittedName>
</protein>
<evidence type="ECO:0000313" key="3">
    <source>
        <dbReference type="Proteomes" id="UP000683000"/>
    </source>
</evidence>
<organism evidence="2 3">
    <name type="scientific">Boletus reticuloceps</name>
    <dbReference type="NCBI Taxonomy" id="495285"/>
    <lineage>
        <taxon>Eukaryota</taxon>
        <taxon>Fungi</taxon>
        <taxon>Dikarya</taxon>
        <taxon>Basidiomycota</taxon>
        <taxon>Agaricomycotina</taxon>
        <taxon>Agaricomycetes</taxon>
        <taxon>Agaricomycetidae</taxon>
        <taxon>Boletales</taxon>
        <taxon>Boletineae</taxon>
        <taxon>Boletaceae</taxon>
        <taxon>Boletoideae</taxon>
        <taxon>Boletus</taxon>
    </lineage>
</organism>
<keyword evidence="3" id="KW-1185">Reference proteome</keyword>
<dbReference type="Proteomes" id="UP000683000">
    <property type="component" value="Unassembled WGS sequence"/>
</dbReference>
<dbReference type="OrthoDB" id="2418900at2759"/>
<feature type="region of interest" description="Disordered" evidence="1">
    <location>
        <begin position="1"/>
        <end position="25"/>
    </location>
</feature>
<reference evidence="2" key="1">
    <citation type="submission" date="2021-03" db="EMBL/GenBank/DDBJ databases">
        <title>Evolutionary innovations through gain and loss of genes in the ectomycorrhizal Boletales.</title>
        <authorList>
            <person name="Wu G."/>
            <person name="Miyauchi S."/>
            <person name="Morin E."/>
            <person name="Yang Z.-L."/>
            <person name="Xu J."/>
            <person name="Martin F.M."/>
        </authorList>
    </citation>
    <scope>NUCLEOTIDE SEQUENCE</scope>
    <source>
        <strain evidence="2">BR01</strain>
    </source>
</reference>
<accession>A0A8I3A4N4</accession>
<dbReference type="AlphaFoldDB" id="A0A8I3A4N4"/>